<evidence type="ECO:0000313" key="2">
    <source>
        <dbReference type="Ensembl" id="ENSPTRP00000093910.1"/>
    </source>
</evidence>
<dbReference type="EMBL" id="AACZ04054160">
    <property type="status" value="NOT_ANNOTATED_CDS"/>
    <property type="molecule type" value="Genomic_DNA"/>
</dbReference>
<feature type="signal peptide" evidence="1">
    <location>
        <begin position="1"/>
        <end position="18"/>
    </location>
</feature>
<evidence type="ECO:0000256" key="1">
    <source>
        <dbReference type="SAM" id="SignalP"/>
    </source>
</evidence>
<reference evidence="2 3" key="1">
    <citation type="journal article" date="2005" name="Nature">
        <title>Initial sequence of the chimpanzee genome and comparison with the human genome.</title>
        <authorList>
            <consortium name="Chimpanzee sequencing and analysis consortium"/>
        </authorList>
    </citation>
    <scope>NUCLEOTIDE SEQUENCE [LARGE SCALE GENOMIC DNA]</scope>
</reference>
<protein>
    <submittedName>
        <fullName evidence="2">Uncharacterized protein</fullName>
    </submittedName>
</protein>
<reference evidence="2" key="2">
    <citation type="submission" date="2025-08" db="UniProtKB">
        <authorList>
            <consortium name="Ensembl"/>
        </authorList>
    </citation>
    <scope>IDENTIFICATION</scope>
</reference>
<dbReference type="OMA" id="CTWTINK"/>
<dbReference type="PRINTS" id="PR02045">
    <property type="entry name" value="F138DOMAIN"/>
</dbReference>
<dbReference type="Ensembl" id="ENSPTRT00000103702.1">
    <property type="protein sequence ID" value="ENSPTRP00000093910.1"/>
    <property type="gene ID" value="ENSPTRG00000045898.1"/>
</dbReference>
<keyword evidence="3" id="KW-1185">Reference proteome</keyword>
<name>A0A2I3TXB0_PANTR</name>
<evidence type="ECO:0000313" key="3">
    <source>
        <dbReference type="Proteomes" id="UP000002277"/>
    </source>
</evidence>
<accession>A0A2I3TXB0</accession>
<dbReference type="PANTHER" id="PTHR12138">
    <property type="entry name" value="PRIMATE-EXPANDED PROTEIN FAMILY"/>
    <property type="match status" value="1"/>
</dbReference>
<dbReference type="InParanoid" id="A0A2I3TXB0"/>
<reference evidence="2" key="3">
    <citation type="submission" date="2025-09" db="UniProtKB">
        <authorList>
            <consortium name="Ensembl"/>
        </authorList>
    </citation>
    <scope>IDENTIFICATION</scope>
</reference>
<feature type="chain" id="PRO_5014128516" evidence="1">
    <location>
        <begin position="19"/>
        <end position="94"/>
    </location>
</feature>
<dbReference type="Bgee" id="ENSPTRG00000045898">
    <property type="expression patterns" value="Expressed in bone marrow and 9 other cell types or tissues"/>
</dbReference>
<dbReference type="GeneTree" id="ENSGT01150000287378"/>
<keyword evidence="1" id="KW-0732">Signal</keyword>
<dbReference type="Proteomes" id="UP000002277">
    <property type="component" value="Chromosome 17"/>
</dbReference>
<proteinExistence type="predicted"/>
<dbReference type="PANTHER" id="PTHR12138:SF162">
    <property type="entry name" value="CHROMOSOME UNDETERMINED SCAFFOLD_275, WHOLE GENOME SHOTGUN SEQUENCE"/>
    <property type="match status" value="1"/>
</dbReference>
<organism evidence="2 3">
    <name type="scientific">Pan troglodytes</name>
    <name type="common">Chimpanzee</name>
    <dbReference type="NCBI Taxonomy" id="9598"/>
    <lineage>
        <taxon>Eukaryota</taxon>
        <taxon>Metazoa</taxon>
        <taxon>Chordata</taxon>
        <taxon>Craniata</taxon>
        <taxon>Vertebrata</taxon>
        <taxon>Euteleostomi</taxon>
        <taxon>Mammalia</taxon>
        <taxon>Eutheria</taxon>
        <taxon>Euarchontoglires</taxon>
        <taxon>Primates</taxon>
        <taxon>Haplorrhini</taxon>
        <taxon>Catarrhini</taxon>
        <taxon>Hominidae</taxon>
        <taxon>Pan</taxon>
    </lineage>
</organism>
<sequence>MCYHIQLIFKFFVETGLAVSQAGLELLDSSEPPTTAFQSAGITGMSYCTQTINKNFKSHIIFWKHLVKTYYMPDIVLKTTDMTVNKTIMFRDEK</sequence>
<dbReference type="AlphaFoldDB" id="A0A2I3TXB0"/>